<evidence type="ECO:0000313" key="2">
    <source>
        <dbReference type="Proteomes" id="UP000256304"/>
    </source>
</evidence>
<sequence>MTIMQSTIDQVELLNLGGRKTITIQNATGSIQIVGLDNIERLREFLNELHSANYNMRDPFLNKKI</sequence>
<gene>
    <name evidence="1" type="ORF">A8990_11894</name>
</gene>
<proteinExistence type="predicted"/>
<protein>
    <submittedName>
        <fullName evidence="1">Uncharacterized protein</fullName>
    </submittedName>
</protein>
<dbReference type="AlphaFoldDB" id="A0A3D9RQ33"/>
<organism evidence="1 2">
    <name type="scientific">Paenibacillus taihuensis</name>
    <dbReference type="NCBI Taxonomy" id="1156355"/>
    <lineage>
        <taxon>Bacteria</taxon>
        <taxon>Bacillati</taxon>
        <taxon>Bacillota</taxon>
        <taxon>Bacilli</taxon>
        <taxon>Bacillales</taxon>
        <taxon>Paenibacillaceae</taxon>
        <taxon>Paenibacillus</taxon>
    </lineage>
</organism>
<dbReference type="EMBL" id="QTTN01000018">
    <property type="protein sequence ID" value="REE81568.1"/>
    <property type="molecule type" value="Genomic_DNA"/>
</dbReference>
<evidence type="ECO:0000313" key="1">
    <source>
        <dbReference type="EMBL" id="REE81568.1"/>
    </source>
</evidence>
<dbReference type="Proteomes" id="UP000256304">
    <property type="component" value="Unassembled WGS sequence"/>
</dbReference>
<keyword evidence="2" id="KW-1185">Reference proteome</keyword>
<accession>A0A3D9RQ33</accession>
<reference evidence="1 2" key="1">
    <citation type="submission" date="2018-08" db="EMBL/GenBank/DDBJ databases">
        <title>Genomic Encyclopedia of Type Strains, Phase III (KMG-III): the genomes of soil and plant-associated and newly described type strains.</title>
        <authorList>
            <person name="Whitman W."/>
        </authorList>
    </citation>
    <scope>NUCLEOTIDE SEQUENCE [LARGE SCALE GENOMIC DNA]</scope>
    <source>
        <strain evidence="1 2">CGMCC 1.10966</strain>
    </source>
</reference>
<comment type="caution">
    <text evidence="1">The sequence shown here is derived from an EMBL/GenBank/DDBJ whole genome shotgun (WGS) entry which is preliminary data.</text>
</comment>
<name>A0A3D9RQ33_9BACL</name>